<organism evidence="1 2">
    <name type="scientific">Popillia japonica</name>
    <name type="common">Japanese beetle</name>
    <dbReference type="NCBI Taxonomy" id="7064"/>
    <lineage>
        <taxon>Eukaryota</taxon>
        <taxon>Metazoa</taxon>
        <taxon>Ecdysozoa</taxon>
        <taxon>Arthropoda</taxon>
        <taxon>Hexapoda</taxon>
        <taxon>Insecta</taxon>
        <taxon>Pterygota</taxon>
        <taxon>Neoptera</taxon>
        <taxon>Endopterygota</taxon>
        <taxon>Coleoptera</taxon>
        <taxon>Polyphaga</taxon>
        <taxon>Scarabaeiformia</taxon>
        <taxon>Scarabaeidae</taxon>
        <taxon>Rutelinae</taxon>
        <taxon>Popillia</taxon>
    </lineage>
</organism>
<evidence type="ECO:0000313" key="1">
    <source>
        <dbReference type="EMBL" id="KAK9692567.1"/>
    </source>
</evidence>
<dbReference type="EMBL" id="JASPKY010000577">
    <property type="protein sequence ID" value="KAK9692567.1"/>
    <property type="molecule type" value="Genomic_DNA"/>
</dbReference>
<dbReference type="Proteomes" id="UP001458880">
    <property type="component" value="Unassembled WGS sequence"/>
</dbReference>
<keyword evidence="2" id="KW-1185">Reference proteome</keyword>
<sequence length="116" mass="13495">MLCTVNVSKRPAQTLPIPLKRDNVHGRLELENEELQHPIEQLLQNDNQEKESPSDEEILEEIRKLKNGITPEGQQLQTRICHLIKLIWTQNKIPEDWYTGIITPIHKKGDKKKSSK</sequence>
<reference evidence="1 2" key="1">
    <citation type="journal article" date="2024" name="BMC Genomics">
        <title>De novo assembly and annotation of Popillia japonica's genome with initial clues to its potential as an invasive pest.</title>
        <authorList>
            <person name="Cucini C."/>
            <person name="Boschi S."/>
            <person name="Funari R."/>
            <person name="Cardaioli E."/>
            <person name="Iannotti N."/>
            <person name="Marturano G."/>
            <person name="Paoli F."/>
            <person name="Bruttini M."/>
            <person name="Carapelli A."/>
            <person name="Frati F."/>
            <person name="Nardi F."/>
        </authorList>
    </citation>
    <scope>NUCLEOTIDE SEQUENCE [LARGE SCALE GENOMIC DNA]</scope>
    <source>
        <strain evidence="1">DMR45628</strain>
    </source>
</reference>
<protein>
    <submittedName>
        <fullName evidence="1">Uncharacterized protein</fullName>
    </submittedName>
</protein>
<name>A0AAW1IS52_POPJA</name>
<gene>
    <name evidence="1" type="ORF">QE152_g35074</name>
</gene>
<accession>A0AAW1IS52</accession>
<evidence type="ECO:0000313" key="2">
    <source>
        <dbReference type="Proteomes" id="UP001458880"/>
    </source>
</evidence>
<comment type="caution">
    <text evidence="1">The sequence shown here is derived from an EMBL/GenBank/DDBJ whole genome shotgun (WGS) entry which is preliminary data.</text>
</comment>
<dbReference type="AlphaFoldDB" id="A0AAW1IS52"/>
<proteinExistence type="predicted"/>